<organism evidence="9 10">
    <name type="scientific">Phreatobacter oligotrophus</name>
    <dbReference type="NCBI Taxonomy" id="1122261"/>
    <lineage>
        <taxon>Bacteria</taxon>
        <taxon>Pseudomonadati</taxon>
        <taxon>Pseudomonadota</taxon>
        <taxon>Alphaproteobacteria</taxon>
        <taxon>Hyphomicrobiales</taxon>
        <taxon>Phreatobacteraceae</taxon>
        <taxon>Phreatobacter</taxon>
    </lineage>
</organism>
<dbReference type="Gene3D" id="3.40.50.1820">
    <property type="entry name" value="alpha/beta hydrolase"/>
    <property type="match status" value="1"/>
</dbReference>
<accession>A0A2T4ZJ96</accession>
<keyword evidence="5" id="KW-0378">Hydrolase</keyword>
<evidence type="ECO:0000256" key="6">
    <source>
        <dbReference type="ARBA" id="ARBA00023277"/>
    </source>
</evidence>
<evidence type="ECO:0000313" key="9">
    <source>
        <dbReference type="EMBL" id="PTM62024.1"/>
    </source>
</evidence>
<dbReference type="GO" id="GO:0045493">
    <property type="term" value="P:xylan catabolic process"/>
    <property type="evidence" value="ECO:0007669"/>
    <property type="project" value="UniProtKB-KW"/>
</dbReference>
<keyword evidence="2" id="KW-0964">Secreted</keyword>
<keyword evidence="10" id="KW-1185">Reference proteome</keyword>
<keyword evidence="4 8" id="KW-0732">Signal</keyword>
<dbReference type="GO" id="GO:0005576">
    <property type="term" value="C:extracellular region"/>
    <property type="evidence" value="ECO:0007669"/>
    <property type="project" value="UniProtKB-SubCell"/>
</dbReference>
<dbReference type="Proteomes" id="UP000241808">
    <property type="component" value="Unassembled WGS sequence"/>
</dbReference>
<dbReference type="PANTHER" id="PTHR38050">
    <property type="match status" value="1"/>
</dbReference>
<dbReference type="RefSeq" id="WP_170118103.1">
    <property type="nucleotide sequence ID" value="NZ_PZZL01000001.1"/>
</dbReference>
<dbReference type="GO" id="GO:0030600">
    <property type="term" value="F:feruloyl esterase activity"/>
    <property type="evidence" value="ECO:0007669"/>
    <property type="project" value="InterPro"/>
</dbReference>
<feature type="signal peptide" evidence="8">
    <location>
        <begin position="1"/>
        <end position="21"/>
    </location>
</feature>
<comment type="caution">
    <text evidence="9">The sequence shown here is derived from an EMBL/GenBank/DDBJ whole genome shotgun (WGS) entry which is preliminary data.</text>
</comment>
<dbReference type="AlphaFoldDB" id="A0A2T4ZJ96"/>
<name>A0A2T4ZJ96_9HYPH</name>
<evidence type="ECO:0000313" key="10">
    <source>
        <dbReference type="Proteomes" id="UP000241808"/>
    </source>
</evidence>
<dbReference type="EMBL" id="PZZL01000001">
    <property type="protein sequence ID" value="PTM62024.1"/>
    <property type="molecule type" value="Genomic_DNA"/>
</dbReference>
<keyword evidence="7" id="KW-0624">Polysaccharide degradation</keyword>
<dbReference type="SUPFAM" id="SSF53474">
    <property type="entry name" value="alpha/beta-Hydrolases"/>
    <property type="match status" value="1"/>
</dbReference>
<sequence>MRPAAIALAVAALAAAPAARAAEACPPAAPCAVSGGTYALAVPSGWDGRRPLPLVVFFHGLGESPALVLSRADMIGLVEKEGIILAVPAGLEARWYVRPGGPRPRDDLAFAAAVVEDVMAHHPVDPTRVVASGFSAGAFLTWTLACDRPGRFTGFLPIAGGLWHPVPEGPCPGGPVAIRHVHGRADRTVPLAGRALSGGVRQGDMRASLATALVTNQCAAVPEVAETEAETCTTWRGCRSGGLSFCTHPGGHDMDGRFIAEGLAWLAGLKGPGK</sequence>
<proteinExistence type="predicted"/>
<protein>
    <submittedName>
        <fullName evidence="9">Polyhydroxybutyrate depolymerase</fullName>
    </submittedName>
</protein>
<evidence type="ECO:0000256" key="2">
    <source>
        <dbReference type="ARBA" id="ARBA00022525"/>
    </source>
</evidence>
<dbReference type="InterPro" id="IPR029058">
    <property type="entry name" value="AB_hydrolase_fold"/>
</dbReference>
<evidence type="ECO:0000256" key="8">
    <source>
        <dbReference type="SAM" id="SignalP"/>
    </source>
</evidence>
<evidence type="ECO:0000256" key="5">
    <source>
        <dbReference type="ARBA" id="ARBA00022801"/>
    </source>
</evidence>
<evidence type="ECO:0000256" key="3">
    <source>
        <dbReference type="ARBA" id="ARBA00022651"/>
    </source>
</evidence>
<keyword evidence="6" id="KW-0119">Carbohydrate metabolism</keyword>
<evidence type="ECO:0000256" key="7">
    <source>
        <dbReference type="ARBA" id="ARBA00023326"/>
    </source>
</evidence>
<dbReference type="InterPro" id="IPR043595">
    <property type="entry name" value="FaeB/C/D"/>
</dbReference>
<keyword evidence="3" id="KW-0858">Xylan degradation</keyword>
<evidence type="ECO:0000256" key="4">
    <source>
        <dbReference type="ARBA" id="ARBA00022729"/>
    </source>
</evidence>
<gene>
    <name evidence="9" type="ORF">C8P69_101701</name>
</gene>
<feature type="chain" id="PRO_5015581661" evidence="8">
    <location>
        <begin position="22"/>
        <end position="274"/>
    </location>
</feature>
<comment type="subcellular location">
    <subcellularLocation>
        <location evidence="1">Secreted</location>
    </subcellularLocation>
</comment>
<evidence type="ECO:0000256" key="1">
    <source>
        <dbReference type="ARBA" id="ARBA00004613"/>
    </source>
</evidence>
<reference evidence="9 10" key="1">
    <citation type="submission" date="2018-04" db="EMBL/GenBank/DDBJ databases">
        <title>Genomic Encyclopedia of Archaeal and Bacterial Type Strains, Phase II (KMG-II): from individual species to whole genera.</title>
        <authorList>
            <person name="Goeker M."/>
        </authorList>
    </citation>
    <scope>NUCLEOTIDE SEQUENCE [LARGE SCALE GENOMIC DNA]</scope>
    <source>
        <strain evidence="9 10">DSM 25521</strain>
    </source>
</reference>
<dbReference type="PANTHER" id="PTHR38050:SF2">
    <property type="entry name" value="FERULOYL ESTERASE C-RELATED"/>
    <property type="match status" value="1"/>
</dbReference>